<comment type="caution">
    <text evidence="1">The sequence shown here is derived from an EMBL/GenBank/DDBJ whole genome shotgun (WGS) entry which is preliminary data.</text>
</comment>
<sequence>MLIISLRENLKTVVSGWPWGLSSNWAEGRSEYFGETGSYTILAAIFMKHKSKIFFRAGHDFVSKASAGMVFTYSLK</sequence>
<evidence type="ECO:0000313" key="2">
    <source>
        <dbReference type="Proteomes" id="UP000645390"/>
    </source>
</evidence>
<protein>
    <submittedName>
        <fullName evidence="1">Uncharacterized protein</fullName>
    </submittedName>
</protein>
<evidence type="ECO:0000313" key="1">
    <source>
        <dbReference type="EMBL" id="GGI27227.1"/>
    </source>
</evidence>
<dbReference type="Proteomes" id="UP000645390">
    <property type="component" value="Unassembled WGS sequence"/>
</dbReference>
<gene>
    <name evidence="1" type="ORF">GCM10008119_26600</name>
</gene>
<reference evidence="2" key="1">
    <citation type="journal article" date="2019" name="Int. J. Syst. Evol. Microbiol.">
        <title>The Global Catalogue of Microorganisms (GCM) 10K type strain sequencing project: providing services to taxonomists for standard genome sequencing and annotation.</title>
        <authorList>
            <consortium name="The Broad Institute Genomics Platform"/>
            <consortium name="The Broad Institute Genome Sequencing Center for Infectious Disease"/>
            <person name="Wu L."/>
            <person name="Ma J."/>
        </authorList>
    </citation>
    <scope>NUCLEOTIDE SEQUENCE [LARGE SCALE GENOMIC DNA]</scope>
    <source>
        <strain evidence="2">CCM 8939</strain>
    </source>
</reference>
<dbReference type="EMBL" id="BMDJ01000007">
    <property type="protein sequence ID" value="GGI27227.1"/>
    <property type="molecule type" value="Genomic_DNA"/>
</dbReference>
<accession>A0ABQ2BKE0</accession>
<organism evidence="1 2">
    <name type="scientific">Pedobacter mendelii</name>
    <dbReference type="NCBI Taxonomy" id="1908240"/>
    <lineage>
        <taxon>Bacteria</taxon>
        <taxon>Pseudomonadati</taxon>
        <taxon>Bacteroidota</taxon>
        <taxon>Sphingobacteriia</taxon>
        <taxon>Sphingobacteriales</taxon>
        <taxon>Sphingobacteriaceae</taxon>
        <taxon>Pedobacter</taxon>
    </lineage>
</organism>
<proteinExistence type="predicted"/>
<keyword evidence="2" id="KW-1185">Reference proteome</keyword>
<name>A0ABQ2BKE0_9SPHI</name>